<dbReference type="Proteomes" id="UP001230188">
    <property type="component" value="Unassembled WGS sequence"/>
</dbReference>
<gene>
    <name evidence="1" type="ORF">CTAYLR_001718</name>
</gene>
<keyword evidence="2" id="KW-1185">Reference proteome</keyword>
<name>A0AAD7U5F8_9STRA</name>
<reference evidence="1" key="1">
    <citation type="submission" date="2023-01" db="EMBL/GenBank/DDBJ databases">
        <title>Metagenome sequencing of chrysophaentin producing Chrysophaeum taylorii.</title>
        <authorList>
            <person name="Davison J."/>
            <person name="Bewley C."/>
        </authorList>
    </citation>
    <scope>NUCLEOTIDE SEQUENCE</scope>
    <source>
        <strain evidence="1">NIES-1699</strain>
    </source>
</reference>
<dbReference type="EMBL" id="JAQMWT010000670">
    <property type="protein sequence ID" value="KAJ8598610.1"/>
    <property type="molecule type" value="Genomic_DNA"/>
</dbReference>
<accession>A0AAD7U5F8</accession>
<sequence length="219" mass="23109">MNSNEKVDPPAGGAALVTGVVVSTGGGAPANPSNYISDLCCWDGCQCSRDCALCCYATFCPYCAYADIMAAIEMPSCCCPVGFSYSLGCVLPFGLVSYAVQIVMNSFGLCLCSPFVNIVPCITCTSREALGTKYGCAHYCCQTCAIYQEAVYVKHVVRKEPMCCCYDSCCVPMCGKVEPGMFPNAPGNLAAAGAPHAVDFNASTKIIDMRSEVVTMQPL</sequence>
<organism evidence="1 2">
    <name type="scientific">Chrysophaeum taylorii</name>
    <dbReference type="NCBI Taxonomy" id="2483200"/>
    <lineage>
        <taxon>Eukaryota</taxon>
        <taxon>Sar</taxon>
        <taxon>Stramenopiles</taxon>
        <taxon>Ochrophyta</taxon>
        <taxon>Pelagophyceae</taxon>
        <taxon>Pelagomonadales</taxon>
        <taxon>Pelagomonadaceae</taxon>
        <taxon>Chrysophaeum</taxon>
    </lineage>
</organism>
<dbReference type="AlphaFoldDB" id="A0AAD7U5F8"/>
<comment type="caution">
    <text evidence="1">The sequence shown here is derived from an EMBL/GenBank/DDBJ whole genome shotgun (WGS) entry which is preliminary data.</text>
</comment>
<proteinExistence type="predicted"/>
<evidence type="ECO:0000313" key="2">
    <source>
        <dbReference type="Proteomes" id="UP001230188"/>
    </source>
</evidence>
<protein>
    <submittedName>
        <fullName evidence="1">Uncharacterized protein</fullName>
    </submittedName>
</protein>
<evidence type="ECO:0000313" key="1">
    <source>
        <dbReference type="EMBL" id="KAJ8598610.1"/>
    </source>
</evidence>